<reference evidence="1 2" key="1">
    <citation type="submission" date="2021-03" db="EMBL/GenBank/DDBJ databases">
        <title>Genomic Encyclopedia of Type Strains, Phase IV (KMG-IV): sequencing the most valuable type-strain genomes for metagenomic binning, comparative biology and taxonomic classification.</title>
        <authorList>
            <person name="Goeker M."/>
        </authorList>
    </citation>
    <scope>NUCLEOTIDE SEQUENCE [LARGE SCALE GENOMIC DNA]</scope>
    <source>
        <strain evidence="1 2">DSM 12287</strain>
    </source>
</reference>
<dbReference type="Proteomes" id="UP000770586">
    <property type="component" value="Unassembled WGS sequence"/>
</dbReference>
<evidence type="ECO:0000313" key="1">
    <source>
        <dbReference type="EMBL" id="MBP1900597.1"/>
    </source>
</evidence>
<name>A0A8J7RNX1_9EURY</name>
<proteinExistence type="predicted"/>
<accession>A0A8J7RNX1</accession>
<protein>
    <submittedName>
        <fullName evidence="1">Uncharacterized protein</fullName>
    </submittedName>
</protein>
<organism evidence="1 2">
    <name type="scientific">Halorubrum trapanicum</name>
    <dbReference type="NCBI Taxonomy" id="29284"/>
    <lineage>
        <taxon>Archaea</taxon>
        <taxon>Methanobacteriati</taxon>
        <taxon>Methanobacteriota</taxon>
        <taxon>Stenosarchaea group</taxon>
        <taxon>Halobacteria</taxon>
        <taxon>Halobacteriales</taxon>
        <taxon>Haloferacaceae</taxon>
        <taxon>Halorubrum</taxon>
    </lineage>
</organism>
<dbReference type="AlphaFoldDB" id="A0A8J7RNX1"/>
<gene>
    <name evidence="1" type="ORF">J2744_000249</name>
</gene>
<comment type="caution">
    <text evidence="1">The sequence shown here is derived from an EMBL/GenBank/DDBJ whole genome shotgun (WGS) entry which is preliminary data.</text>
</comment>
<dbReference type="EMBL" id="JAGGKE010000001">
    <property type="protein sequence ID" value="MBP1900597.1"/>
    <property type="molecule type" value="Genomic_DNA"/>
</dbReference>
<evidence type="ECO:0000313" key="2">
    <source>
        <dbReference type="Proteomes" id="UP000770586"/>
    </source>
</evidence>
<sequence>MTVAVAETTPIVTGASGAGGTAAAVHARWAA</sequence>
<keyword evidence="2" id="KW-1185">Reference proteome</keyword>